<accession>A0A517TY41</accession>
<dbReference type="InterPro" id="IPR052173">
    <property type="entry name" value="Beta-lactam_resp_regulator"/>
</dbReference>
<keyword evidence="1" id="KW-1133">Transmembrane helix</keyword>
<evidence type="ECO:0000259" key="2">
    <source>
        <dbReference type="Pfam" id="PF05569"/>
    </source>
</evidence>
<protein>
    <submittedName>
        <fullName evidence="3">Methicillin resistance mecR1 protein</fullName>
    </submittedName>
</protein>
<name>A0A517TY41_9BACT</name>
<dbReference type="Gene3D" id="3.30.2010.10">
    <property type="entry name" value="Metalloproteases ('zincins'), catalytic domain"/>
    <property type="match status" value="1"/>
</dbReference>
<feature type="transmembrane region" description="Helical" evidence="1">
    <location>
        <begin position="39"/>
        <end position="57"/>
    </location>
</feature>
<keyword evidence="4" id="KW-1185">Reference proteome</keyword>
<evidence type="ECO:0000256" key="1">
    <source>
        <dbReference type="SAM" id="Phobius"/>
    </source>
</evidence>
<evidence type="ECO:0000313" key="3">
    <source>
        <dbReference type="EMBL" id="QDT73279.1"/>
    </source>
</evidence>
<dbReference type="CDD" id="cd07341">
    <property type="entry name" value="M56_BlaR1_MecR1_like"/>
    <property type="match status" value="1"/>
</dbReference>
<sequence length="361" mass="39679">MINSVSIIDWAIVQLAQLTLLIALVALLDRLLWRRLPSVTFLIWVLVLLKALTPPLWSSPVGIFSWTFGGLVGPGSPDDFPQMAWAQQSTRLIGLSFSEELARWLIGAWSLGALATILRWCASWQELIAAIANSDRRAAEDICPMVERISGKLGLRKPPSVVVVKSSLGPAVFGYRSPKLILPAELLLSLSSAELESVVGHELLHIRRHDFGVALLGMMVKALFWFFPPARWAVEKTIAAAEHCVDRDVVTQLRMHRVNYASALLRVLEVRNSFRPLAGVPSMRAADVTEHRITCILHDLSAGSSRNGRFTWSVLLLSAAIVLPGRPLNIFGPRCIPACPRTDAHQSVAAAEISAEEASRQ</sequence>
<dbReference type="Proteomes" id="UP000317909">
    <property type="component" value="Chromosome"/>
</dbReference>
<dbReference type="PANTHER" id="PTHR34978">
    <property type="entry name" value="POSSIBLE SENSOR-TRANSDUCER PROTEIN BLAR"/>
    <property type="match status" value="1"/>
</dbReference>
<evidence type="ECO:0000313" key="4">
    <source>
        <dbReference type="Proteomes" id="UP000317909"/>
    </source>
</evidence>
<keyword evidence="1" id="KW-0472">Membrane</keyword>
<dbReference type="PANTHER" id="PTHR34978:SF3">
    <property type="entry name" value="SLR0241 PROTEIN"/>
    <property type="match status" value="1"/>
</dbReference>
<dbReference type="Pfam" id="PF05569">
    <property type="entry name" value="Peptidase_M56"/>
    <property type="match status" value="1"/>
</dbReference>
<dbReference type="InterPro" id="IPR008756">
    <property type="entry name" value="Peptidase_M56"/>
</dbReference>
<gene>
    <name evidence="3" type="primary">mecR1</name>
    <name evidence="3" type="ORF">I41_24680</name>
</gene>
<organism evidence="3 4">
    <name type="scientific">Lacipirellula limnantheis</name>
    <dbReference type="NCBI Taxonomy" id="2528024"/>
    <lineage>
        <taxon>Bacteria</taxon>
        <taxon>Pseudomonadati</taxon>
        <taxon>Planctomycetota</taxon>
        <taxon>Planctomycetia</taxon>
        <taxon>Pirellulales</taxon>
        <taxon>Lacipirellulaceae</taxon>
        <taxon>Lacipirellula</taxon>
    </lineage>
</organism>
<feature type="domain" description="Peptidase M56" evidence="2">
    <location>
        <begin position="17"/>
        <end position="296"/>
    </location>
</feature>
<reference evidence="3 4" key="1">
    <citation type="submission" date="2019-02" db="EMBL/GenBank/DDBJ databases">
        <title>Deep-cultivation of Planctomycetes and their phenomic and genomic characterization uncovers novel biology.</title>
        <authorList>
            <person name="Wiegand S."/>
            <person name="Jogler M."/>
            <person name="Boedeker C."/>
            <person name="Pinto D."/>
            <person name="Vollmers J."/>
            <person name="Rivas-Marin E."/>
            <person name="Kohn T."/>
            <person name="Peeters S.H."/>
            <person name="Heuer A."/>
            <person name="Rast P."/>
            <person name="Oberbeckmann S."/>
            <person name="Bunk B."/>
            <person name="Jeske O."/>
            <person name="Meyerdierks A."/>
            <person name="Storesund J.E."/>
            <person name="Kallscheuer N."/>
            <person name="Luecker S."/>
            <person name="Lage O.M."/>
            <person name="Pohl T."/>
            <person name="Merkel B.J."/>
            <person name="Hornburger P."/>
            <person name="Mueller R.-W."/>
            <person name="Bruemmer F."/>
            <person name="Labrenz M."/>
            <person name="Spormann A.M."/>
            <person name="Op den Camp H."/>
            <person name="Overmann J."/>
            <person name="Amann R."/>
            <person name="Jetten M.S.M."/>
            <person name="Mascher T."/>
            <person name="Medema M.H."/>
            <person name="Devos D.P."/>
            <person name="Kaster A.-K."/>
            <person name="Ovreas L."/>
            <person name="Rohde M."/>
            <person name="Galperin M.Y."/>
            <person name="Jogler C."/>
        </authorList>
    </citation>
    <scope>NUCLEOTIDE SEQUENCE [LARGE SCALE GENOMIC DNA]</scope>
    <source>
        <strain evidence="3 4">I41</strain>
    </source>
</reference>
<dbReference type="KEGG" id="llh:I41_24680"/>
<dbReference type="EMBL" id="CP036339">
    <property type="protein sequence ID" value="QDT73279.1"/>
    <property type="molecule type" value="Genomic_DNA"/>
</dbReference>
<feature type="transmembrane region" description="Helical" evidence="1">
    <location>
        <begin position="6"/>
        <end position="27"/>
    </location>
</feature>
<dbReference type="AlphaFoldDB" id="A0A517TY41"/>
<keyword evidence="1" id="KW-0812">Transmembrane</keyword>
<proteinExistence type="predicted"/>